<gene>
    <name evidence="1" type="ORF">RM50_16985</name>
</gene>
<dbReference type="EMBL" id="JWTB01000035">
    <property type="protein sequence ID" value="KIC65269.1"/>
    <property type="molecule type" value="Genomic_DNA"/>
</dbReference>
<evidence type="ECO:0000313" key="2">
    <source>
        <dbReference type="Proteomes" id="UP000031196"/>
    </source>
</evidence>
<protein>
    <submittedName>
        <fullName evidence="1">Uncharacterized protein</fullName>
    </submittedName>
</protein>
<sequence length="641" mass="64582">MAFADDIYNKLDATIDSVAEIMPLNAGGASGSTILAVDPTNDVKNGCNLTGSTTLTLDLVSSNPAVATVSPSRVTFDSCGAERTLTVTPVGAGSATVSARQVSNNTDGTFNLAPATFTVNVAAPAPSNTAPKLNITGVTAGASYTKGAVPTAICEVTDAEDGHITFGADMGSISGPDGATGVGSQTASCGYTDKGGLTATSSVTYAITDGSAPSIDYTLSPANPDGLNGWYKSPVALHWIVTEADSPSTLKLTGCEDQTISADQVATDYSCSATSSGGTAAPVTVNLGKDATAPTVAANGGTGTRGSNNWYTSDVEASFTGTDATSGLLAAAQTVTSSGEGAAVKVDSPAFTDIAGNTTTAGAASQIFKIDKTAPEVSFTGATGTQGADGWYRSDVVATFTGTDLVSGPATPTQSVTSSGQGADVKVESPAFSDNAGNTTPAGAARQTFKIDLTPPTVTFDSVVADSYFGSTAAKPTCTASDALAGVSGSCTVDGYDTKTGTHTLTATATDLAGNSTTVTQSYTVKAWTLKGFYQPIDMNGVVNTVKNGSTVPAKFEIFAGDTELTDPSLAKFTTQKVTCSLLSLVDDIETTTTGNTSLRYDATSGQFIYNWKTPATAGSCYTLTMTANDGSSISANFKLK</sequence>
<reference evidence="1 2" key="1">
    <citation type="submission" date="2014-12" db="EMBL/GenBank/DDBJ databases">
        <title>Genome sequencing of Arthrobacter phenanthrenivorans SWC37.</title>
        <authorList>
            <person name="Tan P.W."/>
            <person name="Chan K.-G."/>
        </authorList>
    </citation>
    <scope>NUCLEOTIDE SEQUENCE [LARGE SCALE GENOMIC DNA]</scope>
    <source>
        <strain evidence="1 2">SWC37</strain>
    </source>
</reference>
<dbReference type="NCBIfam" id="NF038114">
    <property type="entry name" value="rightmost"/>
    <property type="match status" value="1"/>
</dbReference>
<accession>A0A0B4CVU4</accession>
<dbReference type="Proteomes" id="UP000031196">
    <property type="component" value="Unassembled WGS sequence"/>
</dbReference>
<organism evidence="1 2">
    <name type="scientific">Pseudarthrobacter phenanthrenivorans</name>
    <name type="common">Arthrobacter phenanthrenivorans</name>
    <dbReference type="NCBI Taxonomy" id="361575"/>
    <lineage>
        <taxon>Bacteria</taxon>
        <taxon>Bacillati</taxon>
        <taxon>Actinomycetota</taxon>
        <taxon>Actinomycetes</taxon>
        <taxon>Micrococcales</taxon>
        <taxon>Micrococcaceae</taxon>
        <taxon>Pseudarthrobacter</taxon>
    </lineage>
</organism>
<comment type="caution">
    <text evidence="1">The sequence shown here is derived from an EMBL/GenBank/DDBJ whole genome shotgun (WGS) entry which is preliminary data.</text>
</comment>
<name>A0A0B4CVU4_PSEPS</name>
<evidence type="ECO:0000313" key="1">
    <source>
        <dbReference type="EMBL" id="KIC65269.1"/>
    </source>
</evidence>
<proteinExistence type="predicted"/>
<dbReference type="AlphaFoldDB" id="A0A0B4CVU4"/>